<evidence type="ECO:0000256" key="4">
    <source>
        <dbReference type="ARBA" id="ARBA00023136"/>
    </source>
</evidence>
<feature type="transmembrane region" description="Helical" evidence="6">
    <location>
        <begin position="45"/>
        <end position="67"/>
    </location>
</feature>
<comment type="similarity">
    <text evidence="6">Belongs to the ABC-2 integral membrane protein family.</text>
</comment>
<feature type="transmembrane region" description="Helical" evidence="6">
    <location>
        <begin position="79"/>
        <end position="102"/>
    </location>
</feature>
<protein>
    <recommendedName>
        <fullName evidence="6">Transport permease protein</fullName>
    </recommendedName>
</protein>
<evidence type="ECO:0000256" key="5">
    <source>
        <dbReference type="ARBA" id="ARBA00023251"/>
    </source>
</evidence>
<organism evidence="8 9">
    <name type="scientific">Virgisporangium aurantiacum</name>
    <dbReference type="NCBI Taxonomy" id="175570"/>
    <lineage>
        <taxon>Bacteria</taxon>
        <taxon>Bacillati</taxon>
        <taxon>Actinomycetota</taxon>
        <taxon>Actinomycetes</taxon>
        <taxon>Micromonosporales</taxon>
        <taxon>Micromonosporaceae</taxon>
        <taxon>Virgisporangium</taxon>
    </lineage>
</organism>
<feature type="transmembrane region" description="Helical" evidence="6">
    <location>
        <begin position="194"/>
        <end position="216"/>
    </location>
</feature>
<comment type="subcellular location">
    <subcellularLocation>
        <location evidence="6">Cell membrane</location>
        <topology evidence="6">Multi-pass membrane protein</topology>
    </subcellularLocation>
    <subcellularLocation>
        <location evidence="1">Membrane</location>
        <topology evidence="1">Multi-pass membrane protein</topology>
    </subcellularLocation>
</comment>
<name>A0A8J3ZAV6_9ACTN</name>
<dbReference type="PROSITE" id="PS51012">
    <property type="entry name" value="ABC_TM2"/>
    <property type="match status" value="1"/>
</dbReference>
<dbReference type="InterPro" id="IPR013525">
    <property type="entry name" value="ABC2_TM"/>
</dbReference>
<keyword evidence="6" id="KW-0813">Transport</keyword>
<dbReference type="GO" id="GO:0140359">
    <property type="term" value="F:ABC-type transporter activity"/>
    <property type="evidence" value="ECO:0007669"/>
    <property type="project" value="InterPro"/>
</dbReference>
<dbReference type="GO" id="GO:0043190">
    <property type="term" value="C:ATP-binding cassette (ABC) transporter complex"/>
    <property type="evidence" value="ECO:0007669"/>
    <property type="project" value="InterPro"/>
</dbReference>
<feature type="transmembrane region" description="Helical" evidence="6">
    <location>
        <begin position="123"/>
        <end position="149"/>
    </location>
</feature>
<evidence type="ECO:0000256" key="2">
    <source>
        <dbReference type="ARBA" id="ARBA00022692"/>
    </source>
</evidence>
<proteinExistence type="inferred from homology"/>
<dbReference type="InterPro" id="IPR000412">
    <property type="entry name" value="ABC_2_transport"/>
</dbReference>
<dbReference type="PIRSF" id="PIRSF006648">
    <property type="entry name" value="DrrB"/>
    <property type="match status" value="1"/>
</dbReference>
<keyword evidence="9" id="KW-1185">Reference proteome</keyword>
<keyword evidence="6" id="KW-1003">Cell membrane</keyword>
<evidence type="ECO:0000313" key="8">
    <source>
        <dbReference type="EMBL" id="GIJ60407.1"/>
    </source>
</evidence>
<feature type="transmembrane region" description="Helical" evidence="6">
    <location>
        <begin position="155"/>
        <end position="182"/>
    </location>
</feature>
<evidence type="ECO:0000256" key="1">
    <source>
        <dbReference type="ARBA" id="ARBA00004141"/>
    </source>
</evidence>
<dbReference type="PANTHER" id="PTHR43229">
    <property type="entry name" value="NODULATION PROTEIN J"/>
    <property type="match status" value="1"/>
</dbReference>
<dbReference type="PRINTS" id="PR00164">
    <property type="entry name" value="ABC2TRNSPORT"/>
</dbReference>
<dbReference type="PANTHER" id="PTHR43229:SF2">
    <property type="entry name" value="NODULATION PROTEIN J"/>
    <property type="match status" value="1"/>
</dbReference>
<dbReference type="InterPro" id="IPR051784">
    <property type="entry name" value="Nod_factor_ABC_transporter"/>
</dbReference>
<keyword evidence="4 6" id="KW-0472">Membrane</keyword>
<sequence length="289" mass="31151">MTTTRPATALAAVRVPERSIVADLRAIRIVWQRDIIRFLHERSRIAASLLSPLLYLLVFGAGLTPIISDAVSGIDFRQFMFSGMLVMTVLYTGMFSAGSIVFDREFGFLREMLVAPVRRGAIVLGKCLSGATIATSQGIVVIGFAGLVGVPYHPVLILTLVAELLLLSFSLTALGVMMATLTKGGPTFMAVSQLFLMPLFFLSGALFPLGGLPSWLQLLTRLNPLTYAVDPMRDAVFGYLDVSPEAAAAFNPGVSWFGWHVPVALELAIVAVMGAGMLVVGARQFNREE</sequence>
<dbReference type="InterPro" id="IPR047817">
    <property type="entry name" value="ABC2_TM_bact-type"/>
</dbReference>
<evidence type="ECO:0000256" key="6">
    <source>
        <dbReference type="RuleBase" id="RU361157"/>
    </source>
</evidence>
<keyword evidence="3 6" id="KW-1133">Transmembrane helix</keyword>
<comment type="caution">
    <text evidence="8">The sequence shown here is derived from an EMBL/GenBank/DDBJ whole genome shotgun (WGS) entry which is preliminary data.</text>
</comment>
<feature type="transmembrane region" description="Helical" evidence="6">
    <location>
        <begin position="259"/>
        <end position="280"/>
    </location>
</feature>
<evidence type="ECO:0000313" key="9">
    <source>
        <dbReference type="Proteomes" id="UP000612585"/>
    </source>
</evidence>
<feature type="domain" description="ABC transmembrane type-2" evidence="7">
    <location>
        <begin position="43"/>
        <end position="288"/>
    </location>
</feature>
<gene>
    <name evidence="8" type="ORF">Vau01_079230</name>
</gene>
<reference evidence="8" key="1">
    <citation type="submission" date="2021-01" db="EMBL/GenBank/DDBJ databases">
        <title>Whole genome shotgun sequence of Virgisporangium aurantiacum NBRC 16421.</title>
        <authorList>
            <person name="Komaki H."/>
            <person name="Tamura T."/>
        </authorList>
    </citation>
    <scope>NUCLEOTIDE SEQUENCE</scope>
    <source>
        <strain evidence="8">NBRC 16421</strain>
    </source>
</reference>
<accession>A0A8J3ZAV6</accession>
<dbReference type="AlphaFoldDB" id="A0A8J3ZAV6"/>
<evidence type="ECO:0000256" key="3">
    <source>
        <dbReference type="ARBA" id="ARBA00022989"/>
    </source>
</evidence>
<keyword evidence="2 6" id="KW-0812">Transmembrane</keyword>
<dbReference type="GO" id="GO:0046677">
    <property type="term" value="P:response to antibiotic"/>
    <property type="evidence" value="ECO:0007669"/>
    <property type="project" value="UniProtKB-KW"/>
</dbReference>
<dbReference type="EMBL" id="BOPG01000054">
    <property type="protein sequence ID" value="GIJ60407.1"/>
    <property type="molecule type" value="Genomic_DNA"/>
</dbReference>
<evidence type="ECO:0000259" key="7">
    <source>
        <dbReference type="PROSITE" id="PS51012"/>
    </source>
</evidence>
<keyword evidence="5" id="KW-0046">Antibiotic resistance</keyword>
<dbReference type="Proteomes" id="UP000612585">
    <property type="component" value="Unassembled WGS sequence"/>
</dbReference>
<dbReference type="RefSeq" id="WP_204004668.1">
    <property type="nucleotide sequence ID" value="NZ_BOPG01000054.1"/>
</dbReference>
<dbReference type="Pfam" id="PF01061">
    <property type="entry name" value="ABC2_membrane"/>
    <property type="match status" value="1"/>
</dbReference>